<gene>
    <name evidence="2" type="ORF">E0F88_19460</name>
</gene>
<reference evidence="2 3" key="1">
    <citation type="submission" date="2019-03" db="EMBL/GenBank/DDBJ databases">
        <title>Dyadobacter AR-3-6 sp. nov., isolated from arctic soil.</title>
        <authorList>
            <person name="Chaudhary D.K."/>
        </authorList>
    </citation>
    <scope>NUCLEOTIDE SEQUENCE [LARGE SCALE GENOMIC DNA]</scope>
    <source>
        <strain evidence="2 3">AR-3-6</strain>
    </source>
</reference>
<evidence type="ECO:0000313" key="3">
    <source>
        <dbReference type="Proteomes" id="UP000294850"/>
    </source>
</evidence>
<dbReference type="OrthoDB" id="6372253at2"/>
<evidence type="ECO:0000313" key="2">
    <source>
        <dbReference type="EMBL" id="TDE13231.1"/>
    </source>
</evidence>
<name>A0A4R5DML7_9BACT</name>
<protein>
    <recommendedName>
        <fullName evidence="4">DUF3945 domain-containing protein</fullName>
    </recommendedName>
</protein>
<dbReference type="EMBL" id="SMFL01000007">
    <property type="protein sequence ID" value="TDE13231.1"/>
    <property type="molecule type" value="Genomic_DNA"/>
</dbReference>
<dbReference type="AlphaFoldDB" id="A0A4R5DML7"/>
<keyword evidence="3" id="KW-1185">Reference proteome</keyword>
<feature type="compositionally biased region" description="Low complexity" evidence="1">
    <location>
        <begin position="227"/>
        <end position="237"/>
    </location>
</feature>
<sequence>MNQKNFDYLKDQIKYTGFGEGLESQLKENMKRQAPEFTLQHQNTFGRDETTTALHFKKSPSSDMYFFNSYLVSLKKQDQTEKMNQSFYVEKNNNITLKEAFNLMQGRAVNKDLTNKEGQLYNAWVQMDFKNTDNNGNYKLKQFHQNYGFELEKALGKLPIKELGNEQDKSRLIESLHKGNRQSVTFIENGTEQKRMIEANPQFKSITVYDGNAQRIRQDLTEKQAEKQTATQKQGQQLKPETNENDATSVKAGKRKGLSVSQ</sequence>
<comment type="caution">
    <text evidence="2">The sequence shown here is derived from an EMBL/GenBank/DDBJ whole genome shotgun (WGS) entry which is preliminary data.</text>
</comment>
<dbReference type="Proteomes" id="UP000294850">
    <property type="component" value="Unassembled WGS sequence"/>
</dbReference>
<dbReference type="RefSeq" id="WP_131959952.1">
    <property type="nucleotide sequence ID" value="NZ_SMFL01000007.1"/>
</dbReference>
<evidence type="ECO:0008006" key="4">
    <source>
        <dbReference type="Google" id="ProtNLM"/>
    </source>
</evidence>
<feature type="region of interest" description="Disordered" evidence="1">
    <location>
        <begin position="220"/>
        <end position="262"/>
    </location>
</feature>
<accession>A0A4R5DML7</accession>
<proteinExistence type="predicted"/>
<organism evidence="2 3">
    <name type="scientific">Dyadobacter psychrotolerans</name>
    <dbReference type="NCBI Taxonomy" id="2541721"/>
    <lineage>
        <taxon>Bacteria</taxon>
        <taxon>Pseudomonadati</taxon>
        <taxon>Bacteroidota</taxon>
        <taxon>Cytophagia</taxon>
        <taxon>Cytophagales</taxon>
        <taxon>Spirosomataceae</taxon>
        <taxon>Dyadobacter</taxon>
    </lineage>
</organism>
<evidence type="ECO:0000256" key="1">
    <source>
        <dbReference type="SAM" id="MobiDB-lite"/>
    </source>
</evidence>
<feature type="compositionally biased region" description="Basic residues" evidence="1">
    <location>
        <begin position="252"/>
        <end position="262"/>
    </location>
</feature>